<evidence type="ECO:0000313" key="5">
    <source>
        <dbReference type="Proteomes" id="UP001372338"/>
    </source>
</evidence>
<dbReference type="EMBL" id="JAYWIO010000004">
    <property type="protein sequence ID" value="KAK7269133.1"/>
    <property type="molecule type" value="Genomic_DNA"/>
</dbReference>
<evidence type="ECO:0000256" key="3">
    <source>
        <dbReference type="ARBA" id="ARBA00023004"/>
    </source>
</evidence>
<dbReference type="SUPFAM" id="SSF51197">
    <property type="entry name" value="Clavaminate synthase-like"/>
    <property type="match status" value="1"/>
</dbReference>
<proteinExistence type="predicted"/>
<keyword evidence="1" id="KW-0479">Metal-binding</keyword>
<protein>
    <submittedName>
        <fullName evidence="4">Uncharacterized protein</fullName>
    </submittedName>
</protein>
<sequence length="96" mass="11277">MIEGIRRFHELPHDVKKEYYSLDFTKKVKFYSNFDLYQSKAANWRDTLFCAMAPESPKPDEFPAACRLERLGINLLELLLDALELKPKHIMNACIE</sequence>
<keyword evidence="3" id="KW-0408">Iron</keyword>
<dbReference type="PANTHER" id="PTHR10209:SF776">
    <property type="entry name" value="2OG-FE(II) OXYGENASE FAMILY OXIDOREDUCTASE"/>
    <property type="match status" value="1"/>
</dbReference>
<name>A0AAN9FC88_CROPI</name>
<dbReference type="AlphaFoldDB" id="A0AAN9FC88"/>
<comment type="caution">
    <text evidence="4">The sequence shown here is derived from an EMBL/GenBank/DDBJ whole genome shotgun (WGS) entry which is preliminary data.</text>
</comment>
<organism evidence="4 5">
    <name type="scientific">Crotalaria pallida</name>
    <name type="common">Smooth rattlebox</name>
    <name type="synonym">Crotalaria striata</name>
    <dbReference type="NCBI Taxonomy" id="3830"/>
    <lineage>
        <taxon>Eukaryota</taxon>
        <taxon>Viridiplantae</taxon>
        <taxon>Streptophyta</taxon>
        <taxon>Embryophyta</taxon>
        <taxon>Tracheophyta</taxon>
        <taxon>Spermatophyta</taxon>
        <taxon>Magnoliopsida</taxon>
        <taxon>eudicotyledons</taxon>
        <taxon>Gunneridae</taxon>
        <taxon>Pentapetalae</taxon>
        <taxon>rosids</taxon>
        <taxon>fabids</taxon>
        <taxon>Fabales</taxon>
        <taxon>Fabaceae</taxon>
        <taxon>Papilionoideae</taxon>
        <taxon>50 kb inversion clade</taxon>
        <taxon>genistoids sensu lato</taxon>
        <taxon>core genistoids</taxon>
        <taxon>Crotalarieae</taxon>
        <taxon>Crotalaria</taxon>
    </lineage>
</organism>
<reference evidence="4 5" key="1">
    <citation type="submission" date="2024-01" db="EMBL/GenBank/DDBJ databases">
        <title>The genomes of 5 underutilized Papilionoideae crops provide insights into root nodulation and disease resistanc.</title>
        <authorList>
            <person name="Yuan L."/>
        </authorList>
    </citation>
    <scope>NUCLEOTIDE SEQUENCE [LARGE SCALE GENOMIC DNA]</scope>
    <source>
        <strain evidence="4">ZHUSHIDOU_FW_LH</strain>
        <tissue evidence="4">Leaf</tissue>
    </source>
</reference>
<dbReference type="Gene3D" id="2.60.120.330">
    <property type="entry name" value="B-lactam Antibiotic, Isopenicillin N Synthase, Chain"/>
    <property type="match status" value="1"/>
</dbReference>
<gene>
    <name evidence="4" type="ORF">RIF29_21849</name>
</gene>
<evidence type="ECO:0000313" key="4">
    <source>
        <dbReference type="EMBL" id="KAK7269133.1"/>
    </source>
</evidence>
<dbReference type="GO" id="GO:0046872">
    <property type="term" value="F:metal ion binding"/>
    <property type="evidence" value="ECO:0007669"/>
    <property type="project" value="UniProtKB-KW"/>
</dbReference>
<dbReference type="GO" id="GO:0016491">
    <property type="term" value="F:oxidoreductase activity"/>
    <property type="evidence" value="ECO:0007669"/>
    <property type="project" value="UniProtKB-KW"/>
</dbReference>
<accession>A0AAN9FC88</accession>
<dbReference type="Proteomes" id="UP001372338">
    <property type="component" value="Unassembled WGS sequence"/>
</dbReference>
<keyword evidence="5" id="KW-1185">Reference proteome</keyword>
<dbReference type="InterPro" id="IPR027443">
    <property type="entry name" value="IPNS-like_sf"/>
</dbReference>
<evidence type="ECO:0000256" key="2">
    <source>
        <dbReference type="ARBA" id="ARBA00023002"/>
    </source>
</evidence>
<dbReference type="PANTHER" id="PTHR10209">
    <property type="entry name" value="OXIDOREDUCTASE, 2OG-FE II OXYGENASE FAMILY PROTEIN"/>
    <property type="match status" value="1"/>
</dbReference>
<evidence type="ECO:0000256" key="1">
    <source>
        <dbReference type="ARBA" id="ARBA00022723"/>
    </source>
</evidence>
<keyword evidence="2" id="KW-0560">Oxidoreductase</keyword>